<feature type="domain" description="Integrase catalytic" evidence="6">
    <location>
        <begin position="596"/>
        <end position="688"/>
    </location>
</feature>
<keyword evidence="3" id="KW-0863">Zinc-finger</keyword>
<comment type="caution">
    <text evidence="7">The sequence shown here is derived from an EMBL/GenBank/DDBJ whole genome shotgun (WGS) entry which is preliminary data.</text>
</comment>
<sequence length="717" mass="81085">MMMRSIIRTSCLHCQSPRSNNKSAVSSAVHPSTTSVHELLECPVCTNSMYPPIHQDIRNVKFQVIFWKLRRTGILIVLCGANLPSQNNLGPYYRQELGDVRCLALEKVTESHELPCKHTSLGCPLDDHKVDMHSGCTFNHRYVKYNPREVENATWMLTVFHCFGQYFCLHFEAFQLGMAPVCMAFLLSWAMRLKLATTVTAKKLGEMVGNSSGKAPPRSIRESHLKVRDGHDGLIIQLNFVNSKKFCRRYEFIDGGVIIHGGSHKLSETIRRSQIQVGAMAADEGKVKIEKFDGADFGFWKMQIEDFLYQKNLYQSLLGKQPEGMKDEDWALLDKQALGVIRLTLFRNVAFNIAKEKTTVGLIATLSSMYEKSSASNKVHLMRRLFNLRMAEASSVAQHLNELNTITTQLSSVKIEFDDEVRALILLSSLPDSWNATVTAVSSSSGNSKLKFDDVQDLDSAKVIEETGDAMILIVNSPTKLCILDLGASFHSTPCREIMENYVSGCEWKITKGALVIARGKKTDTLYITSNLENIIAVADADGKSNIWHQRLGHMSEKGMKTLLSKGKLSDLKNVDVGLCEDCIFGKQKKVSFAKIGKTPKTEKLELVYTDVWGPSPVPSLAVSLYYVTFIDDFTRKVWIYFLKNKSEVFDTFRKWKTMVENETGLKVKRLRSDNGGEYRNRRFRDFCIKKWDQDGDNSSHDTAVEWRSRAHEQNSK</sequence>
<dbReference type="PANTHER" id="PTHR42648:SF28">
    <property type="entry name" value="TRANSPOSON-ENCODED PROTEIN WITH RIBONUCLEASE H-LIKE AND RETROVIRUS ZINC FINGER-LIKE DOMAINS"/>
    <property type="match status" value="1"/>
</dbReference>
<feature type="region of interest" description="Disordered" evidence="5">
    <location>
        <begin position="694"/>
        <end position="717"/>
    </location>
</feature>
<dbReference type="SUPFAM" id="SSF53098">
    <property type="entry name" value="Ribonuclease H-like"/>
    <property type="match status" value="1"/>
</dbReference>
<evidence type="ECO:0000256" key="5">
    <source>
        <dbReference type="SAM" id="MobiDB-lite"/>
    </source>
</evidence>
<dbReference type="InterPro" id="IPR012337">
    <property type="entry name" value="RNaseH-like_sf"/>
</dbReference>
<dbReference type="GO" id="GO:0015074">
    <property type="term" value="P:DNA integration"/>
    <property type="evidence" value="ECO:0007669"/>
    <property type="project" value="InterPro"/>
</dbReference>
<dbReference type="EMBL" id="VEPZ02000950">
    <property type="protein sequence ID" value="KAE8708014.1"/>
    <property type="molecule type" value="Genomic_DNA"/>
</dbReference>
<proteinExistence type="inferred from homology"/>
<dbReference type="InterPro" id="IPR001584">
    <property type="entry name" value="Integrase_cat-core"/>
</dbReference>
<dbReference type="InterPro" id="IPR039537">
    <property type="entry name" value="Retrotran_Ty1/copia-like"/>
</dbReference>
<dbReference type="Pfam" id="PF03145">
    <property type="entry name" value="Sina_TRAF"/>
    <property type="match status" value="1"/>
</dbReference>
<dbReference type="GO" id="GO:0003676">
    <property type="term" value="F:nucleic acid binding"/>
    <property type="evidence" value="ECO:0007669"/>
    <property type="project" value="InterPro"/>
</dbReference>
<evidence type="ECO:0000256" key="3">
    <source>
        <dbReference type="ARBA" id="ARBA00022771"/>
    </source>
</evidence>
<keyword evidence="4" id="KW-0862">Zinc</keyword>
<keyword evidence="8" id="KW-1185">Reference proteome</keyword>
<accession>A0A6A3ATL2</accession>
<dbReference type="PROSITE" id="PS50994">
    <property type="entry name" value="INTEGRASE"/>
    <property type="match status" value="1"/>
</dbReference>
<gene>
    <name evidence="7" type="ORF">F3Y22_tig00110357pilonHSYRG00005</name>
</gene>
<dbReference type="GO" id="GO:0006511">
    <property type="term" value="P:ubiquitin-dependent protein catabolic process"/>
    <property type="evidence" value="ECO:0007669"/>
    <property type="project" value="InterPro"/>
</dbReference>
<evidence type="ECO:0000313" key="7">
    <source>
        <dbReference type="EMBL" id="KAE8708014.1"/>
    </source>
</evidence>
<protein>
    <submittedName>
        <fullName evidence="7">E3 ubiquitin-protein ligase SINAT3</fullName>
    </submittedName>
</protein>
<keyword evidence="2" id="KW-0479">Metal-binding</keyword>
<dbReference type="Gene3D" id="3.30.420.10">
    <property type="entry name" value="Ribonuclease H-like superfamily/Ribonuclease H"/>
    <property type="match status" value="1"/>
</dbReference>
<dbReference type="GO" id="GO:0008270">
    <property type="term" value="F:zinc ion binding"/>
    <property type="evidence" value="ECO:0007669"/>
    <property type="project" value="UniProtKB-KW"/>
</dbReference>
<evidence type="ECO:0000256" key="2">
    <source>
        <dbReference type="ARBA" id="ARBA00022723"/>
    </source>
</evidence>
<evidence type="ECO:0000313" key="8">
    <source>
        <dbReference type="Proteomes" id="UP000436088"/>
    </source>
</evidence>
<evidence type="ECO:0000256" key="4">
    <source>
        <dbReference type="ARBA" id="ARBA00022833"/>
    </source>
</evidence>
<dbReference type="Gene3D" id="2.60.210.10">
    <property type="entry name" value="Apoptosis, Tumor Necrosis Factor Receptor Associated Protein 2, Chain A"/>
    <property type="match status" value="1"/>
</dbReference>
<name>A0A6A3ATL2_HIBSY</name>
<evidence type="ECO:0000259" key="6">
    <source>
        <dbReference type="PROSITE" id="PS50994"/>
    </source>
</evidence>
<reference evidence="7" key="1">
    <citation type="submission" date="2019-09" db="EMBL/GenBank/DDBJ databases">
        <title>Draft genome information of white flower Hibiscus syriacus.</title>
        <authorList>
            <person name="Kim Y.-M."/>
        </authorList>
    </citation>
    <scope>NUCLEOTIDE SEQUENCE [LARGE SCALE GENOMIC DNA]</scope>
    <source>
        <strain evidence="7">YM2019G1</strain>
    </source>
</reference>
<evidence type="ECO:0000256" key="1">
    <source>
        <dbReference type="ARBA" id="ARBA00009119"/>
    </source>
</evidence>
<dbReference type="AlphaFoldDB" id="A0A6A3ATL2"/>
<organism evidence="7 8">
    <name type="scientific">Hibiscus syriacus</name>
    <name type="common">Rose of Sharon</name>
    <dbReference type="NCBI Taxonomy" id="106335"/>
    <lineage>
        <taxon>Eukaryota</taxon>
        <taxon>Viridiplantae</taxon>
        <taxon>Streptophyta</taxon>
        <taxon>Embryophyta</taxon>
        <taxon>Tracheophyta</taxon>
        <taxon>Spermatophyta</taxon>
        <taxon>Magnoliopsida</taxon>
        <taxon>eudicotyledons</taxon>
        <taxon>Gunneridae</taxon>
        <taxon>Pentapetalae</taxon>
        <taxon>rosids</taxon>
        <taxon>malvids</taxon>
        <taxon>Malvales</taxon>
        <taxon>Malvaceae</taxon>
        <taxon>Malvoideae</taxon>
        <taxon>Hibiscus</taxon>
    </lineage>
</organism>
<dbReference type="InterPro" id="IPR025724">
    <property type="entry name" value="GAG-pre-integrase_dom"/>
</dbReference>
<dbReference type="InterPro" id="IPR036397">
    <property type="entry name" value="RNaseH_sf"/>
</dbReference>
<dbReference type="Pfam" id="PF13976">
    <property type="entry name" value="gag_pre-integrs"/>
    <property type="match status" value="1"/>
</dbReference>
<dbReference type="InterPro" id="IPR018121">
    <property type="entry name" value="7-in-absentia-prot_TRAF-dom"/>
</dbReference>
<comment type="similarity">
    <text evidence="1">Belongs to the SINA (Seven in absentia) family.</text>
</comment>
<dbReference type="SUPFAM" id="SSF49599">
    <property type="entry name" value="TRAF domain-like"/>
    <property type="match status" value="1"/>
</dbReference>
<dbReference type="GO" id="GO:0005737">
    <property type="term" value="C:cytoplasm"/>
    <property type="evidence" value="ECO:0007669"/>
    <property type="project" value="InterPro"/>
</dbReference>
<dbReference type="InterPro" id="IPR008974">
    <property type="entry name" value="TRAF-like"/>
</dbReference>
<dbReference type="Proteomes" id="UP000436088">
    <property type="component" value="Unassembled WGS sequence"/>
</dbReference>
<dbReference type="PANTHER" id="PTHR42648">
    <property type="entry name" value="TRANSPOSASE, PUTATIVE-RELATED"/>
    <property type="match status" value="1"/>
</dbReference>
<dbReference type="Pfam" id="PF00665">
    <property type="entry name" value="rve"/>
    <property type="match status" value="1"/>
</dbReference>
<dbReference type="Pfam" id="PF14223">
    <property type="entry name" value="Retrotran_gag_2"/>
    <property type="match status" value="1"/>
</dbReference>